<protein>
    <submittedName>
        <fullName evidence="1">Uncharacterized protein</fullName>
    </submittedName>
</protein>
<dbReference type="Proteomes" id="UP000011205">
    <property type="component" value="Unassembled WGS sequence"/>
</dbReference>
<accession>L8PF25</accession>
<sequence>MLQSDEAQSDLDRLAEQARQSRVAVLCFGLPARIEPDTSADTSAPAQPTI</sequence>
<reference evidence="1 2" key="1">
    <citation type="journal article" date="2013" name="Genome Announc.">
        <title>Draft Genome Sequence of Streptomyces viridochromogenes Strain Tu57, Producer of Avilamycin.</title>
        <authorList>
            <person name="Gruning B.A."/>
            <person name="Erxleben A."/>
            <person name="Hahnlein A."/>
            <person name="Gunther S."/>
        </authorList>
    </citation>
    <scope>NUCLEOTIDE SEQUENCE [LARGE SCALE GENOMIC DNA]</scope>
    <source>
        <strain evidence="1 2">Tue57</strain>
    </source>
</reference>
<dbReference type="AlphaFoldDB" id="L8PF25"/>
<organism evidence="1 2">
    <name type="scientific">Streptomyces viridochromogenes Tue57</name>
    <dbReference type="NCBI Taxonomy" id="1160705"/>
    <lineage>
        <taxon>Bacteria</taxon>
        <taxon>Bacillati</taxon>
        <taxon>Actinomycetota</taxon>
        <taxon>Actinomycetes</taxon>
        <taxon>Kitasatosporales</taxon>
        <taxon>Streptomycetaceae</taxon>
        <taxon>Streptomyces</taxon>
    </lineage>
</organism>
<dbReference type="EMBL" id="AMLP01000123">
    <property type="protein sequence ID" value="ELS55015.1"/>
    <property type="molecule type" value="Genomic_DNA"/>
</dbReference>
<evidence type="ECO:0000313" key="2">
    <source>
        <dbReference type="Proteomes" id="UP000011205"/>
    </source>
</evidence>
<comment type="caution">
    <text evidence="1">The sequence shown here is derived from an EMBL/GenBank/DDBJ whole genome shotgun (WGS) entry which is preliminary data.</text>
</comment>
<name>L8PF25_STRVR</name>
<evidence type="ECO:0000313" key="1">
    <source>
        <dbReference type="EMBL" id="ELS55015.1"/>
    </source>
</evidence>
<proteinExistence type="predicted"/>
<gene>
    <name evidence="1" type="ORF">STVIR_3917</name>
</gene>